<dbReference type="EMBL" id="GG698970">
    <property type="protein sequence ID" value="EEU34319.1"/>
    <property type="molecule type" value="Genomic_DNA"/>
</dbReference>
<organism evidence="1 2">
    <name type="scientific">Fusarium vanettenii (strain ATCC MYA-4622 / CBS 123669 / FGSC 9596 / NRRL 45880 / 77-13-4)</name>
    <name type="common">Fusarium solani subsp. pisi</name>
    <dbReference type="NCBI Taxonomy" id="660122"/>
    <lineage>
        <taxon>Eukaryota</taxon>
        <taxon>Fungi</taxon>
        <taxon>Dikarya</taxon>
        <taxon>Ascomycota</taxon>
        <taxon>Pezizomycotina</taxon>
        <taxon>Sordariomycetes</taxon>
        <taxon>Hypocreomycetidae</taxon>
        <taxon>Hypocreales</taxon>
        <taxon>Nectriaceae</taxon>
        <taxon>Fusarium</taxon>
        <taxon>Fusarium solani species complex</taxon>
        <taxon>Fusarium vanettenii</taxon>
    </lineage>
</organism>
<dbReference type="VEuPathDB" id="FungiDB:NECHADRAFT_85654"/>
<dbReference type="HOGENOM" id="CLU_1349272_0_0_1"/>
<evidence type="ECO:0000313" key="1">
    <source>
        <dbReference type="EMBL" id="EEU34319.1"/>
    </source>
</evidence>
<reference evidence="1 2" key="1">
    <citation type="journal article" date="2009" name="PLoS Genet.">
        <title>The genome of Nectria haematococca: contribution of supernumerary chromosomes to gene expansion.</title>
        <authorList>
            <person name="Coleman J.J."/>
            <person name="Rounsley S.D."/>
            <person name="Rodriguez-Carres M."/>
            <person name="Kuo A."/>
            <person name="Wasmann C.C."/>
            <person name="Grimwood J."/>
            <person name="Schmutz J."/>
            <person name="Taga M."/>
            <person name="White G.J."/>
            <person name="Zhou S."/>
            <person name="Schwartz D.C."/>
            <person name="Freitag M."/>
            <person name="Ma L.J."/>
            <person name="Danchin E.G."/>
            <person name="Henrissat B."/>
            <person name="Coutinho P.M."/>
            <person name="Nelson D.R."/>
            <person name="Straney D."/>
            <person name="Napoli C.A."/>
            <person name="Barker B.M."/>
            <person name="Gribskov M."/>
            <person name="Rep M."/>
            <person name="Kroken S."/>
            <person name="Molnar I."/>
            <person name="Rensing C."/>
            <person name="Kennell J.C."/>
            <person name="Zamora J."/>
            <person name="Farman M.L."/>
            <person name="Selker E.U."/>
            <person name="Salamov A."/>
            <person name="Shapiro H."/>
            <person name="Pangilinan J."/>
            <person name="Lindquist E."/>
            <person name="Lamers C."/>
            <person name="Grigoriev I.V."/>
            <person name="Geiser D.M."/>
            <person name="Covert S.F."/>
            <person name="Temporini E."/>
            <person name="Vanetten H.D."/>
        </authorList>
    </citation>
    <scope>NUCLEOTIDE SEQUENCE [LARGE SCALE GENOMIC DNA]</scope>
    <source>
        <strain evidence="2">ATCC MYA-4622 / CBS 123669 / FGSC 9596 / NRRL 45880 / 77-13-4</strain>
    </source>
</reference>
<dbReference type="Proteomes" id="UP000005206">
    <property type="component" value="Chromosome 10"/>
</dbReference>
<evidence type="ECO:0000313" key="2">
    <source>
        <dbReference type="Proteomes" id="UP000005206"/>
    </source>
</evidence>
<dbReference type="AlphaFoldDB" id="C7ZPA8"/>
<sequence>MPDEAPTNLEYFQGLIYERYPNDGVRKSRQRRKDANKENINVLVRGGSALRCFYTAAGSEKQVLPSRRYESHDGAPDEGGISWRCAIGPKANGLACLSGARLGTILLAQESTTTAVFPFHRDCFDVLKTAHYSAAVDPDLLYDTIRINCGRMVSCFEYVRTTLGEYIAPASTTPSRTFWRDQMLDSLKHHNTTADTMQIRKSV</sequence>
<dbReference type="KEGG" id="nhe:NECHADRAFT_85654"/>
<keyword evidence="2" id="KW-1185">Reference proteome</keyword>
<dbReference type="RefSeq" id="XP_003040032.1">
    <property type="nucleotide sequence ID" value="XM_003039986.1"/>
</dbReference>
<dbReference type="GeneID" id="9677671"/>
<accession>C7ZPA8</accession>
<name>C7ZPA8_FUSV7</name>
<protein>
    <submittedName>
        <fullName evidence="1">Uncharacterized protein</fullName>
    </submittedName>
</protein>
<dbReference type="InParanoid" id="C7ZPA8"/>
<proteinExistence type="predicted"/>
<gene>
    <name evidence="1" type="ORF">NECHADRAFT_85654</name>
</gene>